<proteinExistence type="predicted"/>
<dbReference type="InterPro" id="IPR041496">
    <property type="entry name" value="YitH/HolE_GNAT"/>
</dbReference>
<name>A0A914XD17_9BILA</name>
<dbReference type="AlphaFoldDB" id="A0A914XD17"/>
<evidence type="ECO:0000259" key="1">
    <source>
        <dbReference type="PROSITE" id="PS51186"/>
    </source>
</evidence>
<dbReference type="PROSITE" id="PS51186">
    <property type="entry name" value="GNAT"/>
    <property type="match status" value="1"/>
</dbReference>
<dbReference type="WBParaSite" id="PSAMB.scaffold7928size6879.g30737.t1">
    <property type="protein sequence ID" value="PSAMB.scaffold7928size6879.g30737.t1"/>
    <property type="gene ID" value="PSAMB.scaffold7928size6879.g30737"/>
</dbReference>
<dbReference type="Pfam" id="PF18014">
    <property type="entry name" value="Acetyltransf_18"/>
    <property type="match status" value="1"/>
</dbReference>
<evidence type="ECO:0000313" key="2">
    <source>
        <dbReference type="Proteomes" id="UP000887566"/>
    </source>
</evidence>
<dbReference type="InterPro" id="IPR052729">
    <property type="entry name" value="Acyl/Acetyltrans_Enzymes"/>
</dbReference>
<dbReference type="Gene3D" id="3.40.630.30">
    <property type="match status" value="1"/>
</dbReference>
<evidence type="ECO:0000313" key="3">
    <source>
        <dbReference type="WBParaSite" id="PSAMB.scaffold7928size6879.g30737.t1"/>
    </source>
</evidence>
<dbReference type="PANTHER" id="PTHR47237">
    <property type="entry name" value="SLL0310 PROTEIN"/>
    <property type="match status" value="1"/>
</dbReference>
<sequence length="382" mass="43861">MPLKIPRRKYNLDRLEDVRARQVPKIPGEPIPMTEFECELPKNCGQPWIGAYSKHGFWYKFEHAEQKDFDKVVAYSIDTDQWLLQYKDYEVWKNGFGNELEIVVAKNQRDEVMGAIAFAKLGTSRGVIGLHWMMEDYRHSGIGMQLFKYAMKVLSGRNVCVNAVSHLSNKVRSRFVHAPSWRIDHIIVDKPKGLKNLKTEISAQILSAKDVDMKKVSAFDDRITGGQFMRDKWLAAWLHHPDGHGRVAVTQRGEVCGFGMVREAAGGWTKRLVVGPLYAQDERVAMALLYELLMNYYDPEERPDWNPNLQAIESREVHFFCPTSNNGSTNQRLLRLAGELKGEEGDVIEHARFWHQPLFTEEAIDADADKVFCVSDWHLAVI</sequence>
<dbReference type="CDD" id="cd04301">
    <property type="entry name" value="NAT_SF"/>
    <property type="match status" value="1"/>
</dbReference>
<accession>A0A914XD17</accession>
<protein>
    <submittedName>
        <fullName evidence="3">N-acetyltransferase domain-containing protein</fullName>
    </submittedName>
</protein>
<dbReference type="PANTHER" id="PTHR47237:SF1">
    <property type="entry name" value="SLL0310 PROTEIN"/>
    <property type="match status" value="1"/>
</dbReference>
<dbReference type="Proteomes" id="UP000887566">
    <property type="component" value="Unplaced"/>
</dbReference>
<dbReference type="InterPro" id="IPR016181">
    <property type="entry name" value="Acyl_CoA_acyltransferase"/>
</dbReference>
<dbReference type="SUPFAM" id="SSF55729">
    <property type="entry name" value="Acyl-CoA N-acyltransferases (Nat)"/>
    <property type="match status" value="1"/>
</dbReference>
<dbReference type="Pfam" id="PF00583">
    <property type="entry name" value="Acetyltransf_1"/>
    <property type="match status" value="1"/>
</dbReference>
<dbReference type="GO" id="GO:0016747">
    <property type="term" value="F:acyltransferase activity, transferring groups other than amino-acyl groups"/>
    <property type="evidence" value="ECO:0007669"/>
    <property type="project" value="InterPro"/>
</dbReference>
<feature type="domain" description="N-acetyltransferase" evidence="1">
    <location>
        <begin position="59"/>
        <end position="193"/>
    </location>
</feature>
<dbReference type="Gene3D" id="3.40.630.90">
    <property type="match status" value="1"/>
</dbReference>
<dbReference type="InterPro" id="IPR000182">
    <property type="entry name" value="GNAT_dom"/>
</dbReference>
<organism evidence="2 3">
    <name type="scientific">Plectus sambesii</name>
    <dbReference type="NCBI Taxonomy" id="2011161"/>
    <lineage>
        <taxon>Eukaryota</taxon>
        <taxon>Metazoa</taxon>
        <taxon>Ecdysozoa</taxon>
        <taxon>Nematoda</taxon>
        <taxon>Chromadorea</taxon>
        <taxon>Plectida</taxon>
        <taxon>Plectina</taxon>
        <taxon>Plectoidea</taxon>
        <taxon>Plectidae</taxon>
        <taxon>Plectus</taxon>
    </lineage>
</organism>
<reference evidence="3" key="1">
    <citation type="submission" date="2022-11" db="UniProtKB">
        <authorList>
            <consortium name="WormBaseParasite"/>
        </authorList>
    </citation>
    <scope>IDENTIFICATION</scope>
</reference>
<keyword evidence="2" id="KW-1185">Reference proteome</keyword>